<protein>
    <submittedName>
        <fullName evidence="3">Retrovirus-related pol polyprotein from transposon TNT 1-94</fullName>
    </submittedName>
</protein>
<feature type="domain" description="Reverse transcriptase Ty1/copia-type" evidence="2">
    <location>
        <begin position="1"/>
        <end position="54"/>
    </location>
</feature>
<name>A0ABQ5DAD9_9ASTR</name>
<comment type="caution">
    <text evidence="3">The sequence shown here is derived from an EMBL/GenBank/DDBJ whole genome shotgun (WGS) entry which is preliminary data.</text>
</comment>
<gene>
    <name evidence="3" type="ORF">Tco_0926356</name>
</gene>
<dbReference type="Proteomes" id="UP001151760">
    <property type="component" value="Unassembled WGS sequence"/>
</dbReference>
<dbReference type="InterPro" id="IPR013103">
    <property type="entry name" value="RVT_2"/>
</dbReference>
<feature type="region of interest" description="Disordered" evidence="1">
    <location>
        <begin position="1"/>
        <end position="20"/>
    </location>
</feature>
<organism evidence="3 4">
    <name type="scientific">Tanacetum coccineum</name>
    <dbReference type="NCBI Taxonomy" id="301880"/>
    <lineage>
        <taxon>Eukaryota</taxon>
        <taxon>Viridiplantae</taxon>
        <taxon>Streptophyta</taxon>
        <taxon>Embryophyta</taxon>
        <taxon>Tracheophyta</taxon>
        <taxon>Spermatophyta</taxon>
        <taxon>Magnoliopsida</taxon>
        <taxon>eudicotyledons</taxon>
        <taxon>Gunneridae</taxon>
        <taxon>Pentapetalae</taxon>
        <taxon>asterids</taxon>
        <taxon>campanulids</taxon>
        <taxon>Asterales</taxon>
        <taxon>Asteraceae</taxon>
        <taxon>Asteroideae</taxon>
        <taxon>Anthemideae</taxon>
        <taxon>Anthemidinae</taxon>
        <taxon>Tanacetum</taxon>
    </lineage>
</organism>
<evidence type="ECO:0000313" key="4">
    <source>
        <dbReference type="Proteomes" id="UP001151760"/>
    </source>
</evidence>
<evidence type="ECO:0000259" key="2">
    <source>
        <dbReference type="Pfam" id="PF07727"/>
    </source>
</evidence>
<dbReference type="Pfam" id="PF07727">
    <property type="entry name" value="RVT_2"/>
    <property type="match status" value="1"/>
</dbReference>
<dbReference type="EMBL" id="BQNB010015093">
    <property type="protein sequence ID" value="GJT35937.1"/>
    <property type="molecule type" value="Genomic_DNA"/>
</dbReference>
<evidence type="ECO:0000256" key="1">
    <source>
        <dbReference type="SAM" id="MobiDB-lite"/>
    </source>
</evidence>
<accession>A0ABQ5DAD9</accession>
<proteinExistence type="predicted"/>
<sequence length="130" mass="14659">MDVKTAVLHGDLDKNPRRPYGTPEGFQVKWKDDYVCRLQKGLYGLKHAQKQWSDLAHRGGAVSGNQDCKMWWPCLSTEVEFVAATEAAKKLLWLESRQLFVDSRRTSNKSSTFGMMAALAFQGRFDGGDS</sequence>
<keyword evidence="4" id="KW-1185">Reference proteome</keyword>
<reference evidence="3" key="2">
    <citation type="submission" date="2022-01" db="EMBL/GenBank/DDBJ databases">
        <authorList>
            <person name="Yamashiro T."/>
            <person name="Shiraishi A."/>
            <person name="Satake H."/>
            <person name="Nakayama K."/>
        </authorList>
    </citation>
    <scope>NUCLEOTIDE SEQUENCE</scope>
</reference>
<evidence type="ECO:0000313" key="3">
    <source>
        <dbReference type="EMBL" id="GJT35937.1"/>
    </source>
</evidence>
<reference evidence="3" key="1">
    <citation type="journal article" date="2022" name="Int. J. Mol. Sci.">
        <title>Draft Genome of Tanacetum Coccineum: Genomic Comparison of Closely Related Tanacetum-Family Plants.</title>
        <authorList>
            <person name="Yamashiro T."/>
            <person name="Shiraishi A."/>
            <person name="Nakayama K."/>
            <person name="Satake H."/>
        </authorList>
    </citation>
    <scope>NUCLEOTIDE SEQUENCE</scope>
</reference>